<keyword evidence="3" id="KW-1185">Reference proteome</keyword>
<feature type="region of interest" description="Disordered" evidence="1">
    <location>
        <begin position="64"/>
        <end position="119"/>
    </location>
</feature>
<protein>
    <submittedName>
        <fullName evidence="2">Uncharacterized protein</fullName>
    </submittedName>
</protein>
<feature type="compositionally biased region" description="Basic and acidic residues" evidence="1">
    <location>
        <begin position="104"/>
        <end position="115"/>
    </location>
</feature>
<proteinExistence type="predicted"/>
<name>A0A6A5SVA8_9PLEO</name>
<dbReference type="Proteomes" id="UP000800038">
    <property type="component" value="Unassembled WGS sequence"/>
</dbReference>
<organism evidence="2 3">
    <name type="scientific">Clathrospora elynae</name>
    <dbReference type="NCBI Taxonomy" id="706981"/>
    <lineage>
        <taxon>Eukaryota</taxon>
        <taxon>Fungi</taxon>
        <taxon>Dikarya</taxon>
        <taxon>Ascomycota</taxon>
        <taxon>Pezizomycotina</taxon>
        <taxon>Dothideomycetes</taxon>
        <taxon>Pleosporomycetidae</taxon>
        <taxon>Pleosporales</taxon>
        <taxon>Diademaceae</taxon>
        <taxon>Clathrospora</taxon>
    </lineage>
</organism>
<dbReference type="OrthoDB" id="3684579at2759"/>
<gene>
    <name evidence="2" type="ORF">EJ02DRAFT_420489</name>
</gene>
<reference evidence="2" key="1">
    <citation type="journal article" date="2020" name="Stud. Mycol.">
        <title>101 Dothideomycetes genomes: a test case for predicting lifestyles and emergence of pathogens.</title>
        <authorList>
            <person name="Haridas S."/>
            <person name="Albert R."/>
            <person name="Binder M."/>
            <person name="Bloem J."/>
            <person name="Labutti K."/>
            <person name="Salamov A."/>
            <person name="Andreopoulos B."/>
            <person name="Baker S."/>
            <person name="Barry K."/>
            <person name="Bills G."/>
            <person name="Bluhm B."/>
            <person name="Cannon C."/>
            <person name="Castanera R."/>
            <person name="Culley D."/>
            <person name="Daum C."/>
            <person name="Ezra D."/>
            <person name="Gonzalez J."/>
            <person name="Henrissat B."/>
            <person name="Kuo A."/>
            <person name="Liang C."/>
            <person name="Lipzen A."/>
            <person name="Lutzoni F."/>
            <person name="Magnuson J."/>
            <person name="Mondo S."/>
            <person name="Nolan M."/>
            <person name="Ohm R."/>
            <person name="Pangilinan J."/>
            <person name="Park H.-J."/>
            <person name="Ramirez L."/>
            <person name="Alfaro M."/>
            <person name="Sun H."/>
            <person name="Tritt A."/>
            <person name="Yoshinaga Y."/>
            <person name="Zwiers L.-H."/>
            <person name="Turgeon B."/>
            <person name="Goodwin S."/>
            <person name="Spatafora J."/>
            <person name="Crous P."/>
            <person name="Grigoriev I."/>
        </authorList>
    </citation>
    <scope>NUCLEOTIDE SEQUENCE</scope>
    <source>
        <strain evidence="2">CBS 161.51</strain>
    </source>
</reference>
<feature type="compositionally biased region" description="Basic residues" evidence="1">
    <location>
        <begin position="73"/>
        <end position="82"/>
    </location>
</feature>
<evidence type="ECO:0000313" key="2">
    <source>
        <dbReference type="EMBL" id="KAF1944421.1"/>
    </source>
</evidence>
<accession>A0A6A5SVA8</accession>
<dbReference type="AlphaFoldDB" id="A0A6A5SVA8"/>
<sequence length="201" mass="23089">MSARRDEYLVLRRELQRSSAIRRVNDARRHAIYLQDAADYALVQQQCAMVNSCVQDLATTQVSPASPEQVRMRVPRRTRRATHRPENANSVDPPPNYSPYDPHPFFDRAETESMPKHRRRSTIEMIETVCKDGLKVTTEKVGKSLAKGVGGAGKMAKDMPTMVKEVQVKLKVKRAKGKIRWLEKHKYLSRQERFLTQEITG</sequence>
<dbReference type="EMBL" id="ML976017">
    <property type="protein sequence ID" value="KAF1944421.1"/>
    <property type="molecule type" value="Genomic_DNA"/>
</dbReference>
<evidence type="ECO:0000256" key="1">
    <source>
        <dbReference type="SAM" id="MobiDB-lite"/>
    </source>
</evidence>
<evidence type="ECO:0000313" key="3">
    <source>
        <dbReference type="Proteomes" id="UP000800038"/>
    </source>
</evidence>